<dbReference type="FunFam" id="1.10.10.10:FF:000001">
    <property type="entry name" value="LysR family transcriptional regulator"/>
    <property type="match status" value="1"/>
</dbReference>
<keyword evidence="3" id="KW-0238">DNA-binding</keyword>
<dbReference type="InterPro" id="IPR050950">
    <property type="entry name" value="HTH-type_LysR_regulators"/>
</dbReference>
<dbReference type="GO" id="GO:0003700">
    <property type="term" value="F:DNA-binding transcription factor activity"/>
    <property type="evidence" value="ECO:0007669"/>
    <property type="project" value="InterPro"/>
</dbReference>
<dbReference type="PROSITE" id="PS50931">
    <property type="entry name" value="HTH_LYSR"/>
    <property type="match status" value="1"/>
</dbReference>
<protein>
    <submittedName>
        <fullName evidence="6">Regulatory helix-turn-helix LysR family protein</fullName>
    </submittedName>
</protein>
<keyword evidence="4" id="KW-0804">Transcription</keyword>
<dbReference type="EMBL" id="VLJV01000001">
    <property type="protein sequence ID" value="TWH19124.1"/>
    <property type="molecule type" value="Genomic_DNA"/>
</dbReference>
<sequence>MAPVDHLPTYTIRQLAAFVAVAERGTISGAAEGMHLSQSALAAAVTDLEKALKVQLTVRRRARGVQLTDAGERVLDRARDLLRRAGALQTEAAEVAEGVDGVGADGDEERRRRWLVLTAGIDGVGDTETADGARAFLTRLAMLLSESVSATEFDRCVDTALGDVQSVAGQPSNVRSR</sequence>
<accession>A0A660C9U8</accession>
<evidence type="ECO:0000256" key="3">
    <source>
        <dbReference type="ARBA" id="ARBA00023125"/>
    </source>
</evidence>
<dbReference type="SUPFAM" id="SSF46785">
    <property type="entry name" value="Winged helix' DNA-binding domain"/>
    <property type="match status" value="1"/>
</dbReference>
<dbReference type="AlphaFoldDB" id="A0A660C9U8"/>
<proteinExistence type="inferred from homology"/>
<name>A0A660C9U8_9PSEU</name>
<dbReference type="Proteomes" id="UP000317303">
    <property type="component" value="Unassembled WGS sequence"/>
</dbReference>
<dbReference type="InterPro" id="IPR036390">
    <property type="entry name" value="WH_DNA-bd_sf"/>
</dbReference>
<dbReference type="GO" id="GO:0003677">
    <property type="term" value="F:DNA binding"/>
    <property type="evidence" value="ECO:0007669"/>
    <property type="project" value="UniProtKB-KW"/>
</dbReference>
<reference evidence="6 7" key="1">
    <citation type="submission" date="2019-07" db="EMBL/GenBank/DDBJ databases">
        <title>R&amp;d 2014.</title>
        <authorList>
            <person name="Klenk H.-P."/>
        </authorList>
    </citation>
    <scope>NUCLEOTIDE SEQUENCE [LARGE SCALE GENOMIC DNA]</scope>
    <source>
        <strain evidence="6 7">DSM 43194</strain>
    </source>
</reference>
<keyword evidence="2" id="KW-0805">Transcription regulation</keyword>
<dbReference type="InterPro" id="IPR000847">
    <property type="entry name" value="LysR_HTH_N"/>
</dbReference>
<evidence type="ECO:0000256" key="4">
    <source>
        <dbReference type="ARBA" id="ARBA00023163"/>
    </source>
</evidence>
<dbReference type="Gene3D" id="1.10.10.10">
    <property type="entry name" value="Winged helix-like DNA-binding domain superfamily/Winged helix DNA-binding domain"/>
    <property type="match status" value="1"/>
</dbReference>
<dbReference type="RefSeq" id="WP_048808335.1">
    <property type="nucleotide sequence ID" value="NZ_JOIJ01000009.1"/>
</dbReference>
<evidence type="ECO:0000259" key="5">
    <source>
        <dbReference type="PROSITE" id="PS50931"/>
    </source>
</evidence>
<comment type="caution">
    <text evidence="6">The sequence shown here is derived from an EMBL/GenBank/DDBJ whole genome shotgun (WGS) entry which is preliminary data.</text>
</comment>
<gene>
    <name evidence="6" type="ORF">JD82_00947</name>
</gene>
<organism evidence="6 7">
    <name type="scientific">Prauserella rugosa</name>
    <dbReference type="NCBI Taxonomy" id="43354"/>
    <lineage>
        <taxon>Bacteria</taxon>
        <taxon>Bacillati</taxon>
        <taxon>Actinomycetota</taxon>
        <taxon>Actinomycetes</taxon>
        <taxon>Pseudonocardiales</taxon>
        <taxon>Pseudonocardiaceae</taxon>
        <taxon>Prauserella</taxon>
    </lineage>
</organism>
<dbReference type="GO" id="GO:0005829">
    <property type="term" value="C:cytosol"/>
    <property type="evidence" value="ECO:0007669"/>
    <property type="project" value="TreeGrafter"/>
</dbReference>
<dbReference type="PANTHER" id="PTHR30419">
    <property type="entry name" value="HTH-TYPE TRANSCRIPTIONAL REGULATOR YBHD"/>
    <property type="match status" value="1"/>
</dbReference>
<dbReference type="Pfam" id="PF00126">
    <property type="entry name" value="HTH_1"/>
    <property type="match status" value="1"/>
</dbReference>
<keyword evidence="7" id="KW-1185">Reference proteome</keyword>
<evidence type="ECO:0000256" key="1">
    <source>
        <dbReference type="ARBA" id="ARBA00009437"/>
    </source>
</evidence>
<evidence type="ECO:0000313" key="6">
    <source>
        <dbReference type="EMBL" id="TWH19124.1"/>
    </source>
</evidence>
<feature type="domain" description="HTH lysR-type" evidence="5">
    <location>
        <begin position="10"/>
        <end position="68"/>
    </location>
</feature>
<evidence type="ECO:0000256" key="2">
    <source>
        <dbReference type="ARBA" id="ARBA00023015"/>
    </source>
</evidence>
<evidence type="ECO:0000313" key="7">
    <source>
        <dbReference type="Proteomes" id="UP000317303"/>
    </source>
</evidence>
<dbReference type="InterPro" id="IPR036388">
    <property type="entry name" value="WH-like_DNA-bd_sf"/>
</dbReference>
<dbReference type="OrthoDB" id="3461141at2"/>
<comment type="similarity">
    <text evidence="1">Belongs to the LysR transcriptional regulatory family.</text>
</comment>